<evidence type="ECO:0000256" key="8">
    <source>
        <dbReference type="ARBA" id="ARBA00048083"/>
    </source>
</evidence>
<dbReference type="Pfam" id="PF22906">
    <property type="entry name" value="GULLO2-like_3rd"/>
    <property type="match status" value="1"/>
</dbReference>
<dbReference type="AlphaFoldDB" id="A0A484M768"/>
<dbReference type="InterPro" id="IPR016166">
    <property type="entry name" value="FAD-bd_PCMH"/>
</dbReference>
<comment type="catalytic activity">
    <reaction evidence="8">
        <text>L-gulono-1,4-lactone + O2 = L-ascorbate + H2O2 + H(+)</text>
        <dbReference type="Rhea" id="RHEA:32363"/>
        <dbReference type="ChEBI" id="CHEBI:15378"/>
        <dbReference type="ChEBI" id="CHEBI:15379"/>
        <dbReference type="ChEBI" id="CHEBI:16240"/>
        <dbReference type="ChEBI" id="CHEBI:17587"/>
        <dbReference type="ChEBI" id="CHEBI:38290"/>
        <dbReference type="EC" id="1.1.3.8"/>
    </reaction>
</comment>
<dbReference type="UniPathway" id="UPA00132"/>
<dbReference type="PANTHER" id="PTHR13878:SF125">
    <property type="entry name" value="L-GULONOLACTONE OXIDASE 3"/>
    <property type="match status" value="1"/>
</dbReference>
<dbReference type="Proteomes" id="UP000595140">
    <property type="component" value="Unassembled WGS sequence"/>
</dbReference>
<accession>A0A484M768</accession>
<organism evidence="10 11">
    <name type="scientific">Cuscuta campestris</name>
    <dbReference type="NCBI Taxonomy" id="132261"/>
    <lineage>
        <taxon>Eukaryota</taxon>
        <taxon>Viridiplantae</taxon>
        <taxon>Streptophyta</taxon>
        <taxon>Embryophyta</taxon>
        <taxon>Tracheophyta</taxon>
        <taxon>Spermatophyta</taxon>
        <taxon>Magnoliopsida</taxon>
        <taxon>eudicotyledons</taxon>
        <taxon>Gunneridae</taxon>
        <taxon>Pentapetalae</taxon>
        <taxon>asterids</taxon>
        <taxon>lamiids</taxon>
        <taxon>Solanales</taxon>
        <taxon>Convolvulaceae</taxon>
        <taxon>Cuscuteae</taxon>
        <taxon>Cuscuta</taxon>
        <taxon>Cuscuta subgen. Grammica</taxon>
        <taxon>Cuscuta sect. Cleistogrammica</taxon>
    </lineage>
</organism>
<comment type="pathway">
    <text evidence="2">Cofactor biosynthesis; L-ascorbate biosynthesis.</text>
</comment>
<dbReference type="InterPro" id="IPR010030">
    <property type="entry name" value="GULO_Plant"/>
</dbReference>
<evidence type="ECO:0000256" key="7">
    <source>
        <dbReference type="ARBA" id="ARBA00023002"/>
    </source>
</evidence>
<dbReference type="InterPro" id="IPR055154">
    <property type="entry name" value="GULLO2-like_C"/>
</dbReference>
<evidence type="ECO:0000259" key="9">
    <source>
        <dbReference type="PROSITE" id="PS51387"/>
    </source>
</evidence>
<evidence type="ECO:0000256" key="4">
    <source>
        <dbReference type="ARBA" id="ARBA00013121"/>
    </source>
</evidence>
<reference evidence="10 11" key="1">
    <citation type="submission" date="2018-04" db="EMBL/GenBank/DDBJ databases">
        <authorList>
            <person name="Vogel A."/>
        </authorList>
    </citation>
    <scope>NUCLEOTIDE SEQUENCE [LARGE SCALE GENOMIC DNA]</scope>
</reference>
<keyword evidence="7" id="KW-0560">Oxidoreductase</keyword>
<dbReference type="InterPro" id="IPR006094">
    <property type="entry name" value="Oxid_FAD_bind_N"/>
</dbReference>
<dbReference type="Pfam" id="PF01565">
    <property type="entry name" value="FAD_binding_4"/>
    <property type="match status" value="1"/>
</dbReference>
<dbReference type="PANTHER" id="PTHR13878">
    <property type="entry name" value="GULONOLACTONE OXIDASE"/>
    <property type="match status" value="1"/>
</dbReference>
<sequence length="447" mass="49524">MEVDVERREVTADAGAGLRELITRVEEDGLSLVASPYWEGVSVGGVISTGAHGSSWWGKGGAVHDHVTAVSLVVPAEESEGYAKVRRFTAGDSLLNAVKLSLGLLGVISKVTFSLEPAFKRSITYNFTDDNGVENEYIEHAKKHEFADLQWYPSRNTAVYRYDHRVPLDTPGDGVNDFIGFRPNFIPVTQIIRAAEKSFERKRDVKGKCMAAGAFIASKELIANGLKNNDLVFTGYPVVGRQGKMQTSGSCLYTPESDWASSCAWDPRTDGLFFYESTAVFPAEKFEDFVRDVKALRDAVGPASFCRADMYNGRRPDTAAGYEVWDEVEQMAFFKHGARLHWAKNRNVAFKGVLNKYPGFARFLDAKKRLDPKNLFSNEWSEEAVFGKSTGNGDAKGDGCALEGLCVCSKDRHCSPSNGYFCRKGIVYKNARVCTYLSNFFQAWANV</sequence>
<dbReference type="EC" id="1.1.3.8" evidence="4"/>
<feature type="domain" description="FAD-binding PCMH-type" evidence="9">
    <location>
        <begin position="1"/>
        <end position="118"/>
    </location>
</feature>
<dbReference type="EMBL" id="OOIL02002808">
    <property type="protein sequence ID" value="VFQ84663.1"/>
    <property type="molecule type" value="Genomic_DNA"/>
</dbReference>
<dbReference type="GO" id="GO:0019853">
    <property type="term" value="P:L-ascorbic acid biosynthetic process"/>
    <property type="evidence" value="ECO:0007669"/>
    <property type="project" value="UniProtKB-UniPathway"/>
</dbReference>
<gene>
    <name evidence="10" type="ORF">CCAM_LOCUS26439</name>
</gene>
<comment type="cofactor">
    <cofactor evidence="1">
        <name>FAD</name>
        <dbReference type="ChEBI" id="CHEBI:57692"/>
    </cofactor>
</comment>
<dbReference type="InterPro" id="IPR016169">
    <property type="entry name" value="FAD-bd_PCMH_sub2"/>
</dbReference>
<dbReference type="OrthoDB" id="610608at2759"/>
<comment type="similarity">
    <text evidence="3">Belongs to the oxygen-dependent FAD-linked oxidoreductase family.</text>
</comment>
<dbReference type="GO" id="GO:0003885">
    <property type="term" value="F:D-arabinono-1,4-lactone oxidase activity"/>
    <property type="evidence" value="ECO:0007669"/>
    <property type="project" value="InterPro"/>
</dbReference>
<dbReference type="Gene3D" id="3.30.465.10">
    <property type="match status" value="1"/>
</dbReference>
<keyword evidence="6" id="KW-0732">Signal</keyword>
<dbReference type="FunFam" id="3.30.465.10:FF:000033">
    <property type="entry name" value="L-gulonolactone oxidase 5"/>
    <property type="match status" value="1"/>
</dbReference>
<evidence type="ECO:0000256" key="5">
    <source>
        <dbReference type="ARBA" id="ARBA00022644"/>
    </source>
</evidence>
<name>A0A484M768_9ASTE</name>
<proteinExistence type="inferred from homology"/>
<keyword evidence="5" id="KW-0060">Ascorbate biosynthesis</keyword>
<keyword evidence="11" id="KW-1185">Reference proteome</keyword>
<evidence type="ECO:0000256" key="6">
    <source>
        <dbReference type="ARBA" id="ARBA00022729"/>
    </source>
</evidence>
<dbReference type="InterPro" id="IPR050432">
    <property type="entry name" value="FAD-linked_Oxidoreductases_BP"/>
</dbReference>
<dbReference type="GO" id="GO:0016020">
    <property type="term" value="C:membrane"/>
    <property type="evidence" value="ECO:0007669"/>
    <property type="project" value="InterPro"/>
</dbReference>
<evidence type="ECO:0000313" key="11">
    <source>
        <dbReference type="Proteomes" id="UP000595140"/>
    </source>
</evidence>
<dbReference type="PROSITE" id="PS51387">
    <property type="entry name" value="FAD_PCMH"/>
    <property type="match status" value="1"/>
</dbReference>
<evidence type="ECO:0000256" key="1">
    <source>
        <dbReference type="ARBA" id="ARBA00001974"/>
    </source>
</evidence>
<dbReference type="NCBIfam" id="TIGR01677">
    <property type="entry name" value="pln_FAD_oxido"/>
    <property type="match status" value="1"/>
</dbReference>
<dbReference type="Pfam" id="PF04030">
    <property type="entry name" value="ALO"/>
    <property type="match status" value="1"/>
</dbReference>
<dbReference type="InterPro" id="IPR007173">
    <property type="entry name" value="ALO_C"/>
</dbReference>
<protein>
    <recommendedName>
        <fullName evidence="4">L-gulonolactone oxidase</fullName>
        <ecNumber evidence="4">1.1.3.8</ecNumber>
    </recommendedName>
</protein>
<evidence type="ECO:0000256" key="2">
    <source>
        <dbReference type="ARBA" id="ARBA00005147"/>
    </source>
</evidence>
<evidence type="ECO:0000256" key="3">
    <source>
        <dbReference type="ARBA" id="ARBA00005466"/>
    </source>
</evidence>
<dbReference type="SUPFAM" id="SSF56176">
    <property type="entry name" value="FAD-binding/transporter-associated domain-like"/>
    <property type="match status" value="1"/>
</dbReference>
<dbReference type="InterPro" id="IPR036318">
    <property type="entry name" value="FAD-bd_PCMH-like_sf"/>
</dbReference>
<evidence type="ECO:0000313" key="10">
    <source>
        <dbReference type="EMBL" id="VFQ84663.1"/>
    </source>
</evidence>
<dbReference type="GO" id="GO:0071949">
    <property type="term" value="F:FAD binding"/>
    <property type="evidence" value="ECO:0007669"/>
    <property type="project" value="InterPro"/>
</dbReference>
<dbReference type="GO" id="GO:0050105">
    <property type="term" value="F:L-gulonolactone oxidase activity"/>
    <property type="evidence" value="ECO:0007669"/>
    <property type="project" value="UniProtKB-EC"/>
</dbReference>